<dbReference type="Proteomes" id="UP000287563">
    <property type="component" value="Unassembled WGS sequence"/>
</dbReference>
<evidence type="ECO:0000256" key="13">
    <source>
        <dbReference type="ARBA" id="ARBA00022777"/>
    </source>
</evidence>
<dbReference type="InterPro" id="IPR035895">
    <property type="entry name" value="HPr-like_sf"/>
</dbReference>
<evidence type="ECO:0000256" key="4">
    <source>
        <dbReference type="ARBA" id="ARBA00004496"/>
    </source>
</evidence>
<dbReference type="InterPro" id="IPR040442">
    <property type="entry name" value="Pyrv_kinase-like_dom_sf"/>
</dbReference>
<dbReference type="PROSITE" id="PS51350">
    <property type="entry name" value="PTS_HPR_DOM"/>
    <property type="match status" value="1"/>
</dbReference>
<dbReference type="InterPro" id="IPR023151">
    <property type="entry name" value="PEP_util_CS"/>
</dbReference>
<dbReference type="PROSITE" id="PS51094">
    <property type="entry name" value="PTS_EIIA_TYPE_2"/>
    <property type="match status" value="1"/>
</dbReference>
<accession>A0A444JN64</accession>
<dbReference type="Pfam" id="PF00359">
    <property type="entry name" value="PTS_EIIA_2"/>
    <property type="match status" value="1"/>
</dbReference>
<dbReference type="InterPro" id="IPR008279">
    <property type="entry name" value="PEP-util_enz_mobile_dom"/>
</dbReference>
<evidence type="ECO:0000256" key="2">
    <source>
        <dbReference type="ARBA" id="ARBA00001401"/>
    </source>
</evidence>
<dbReference type="InterPro" id="IPR000121">
    <property type="entry name" value="PEP_util_C"/>
</dbReference>
<protein>
    <submittedName>
        <fullName evidence="17">Phosphoenolpyruvate--protein phosphotransferase</fullName>
        <ecNumber evidence="17">2.7.3.9</ecNumber>
    </submittedName>
</protein>
<dbReference type="Gene3D" id="3.50.30.10">
    <property type="entry name" value="Phosphohistidine domain"/>
    <property type="match status" value="1"/>
</dbReference>
<dbReference type="OrthoDB" id="9765468at2"/>
<name>A0A444JN64_9GAMM</name>
<dbReference type="CDD" id="cd00211">
    <property type="entry name" value="PTS_IIA_fru"/>
    <property type="match status" value="1"/>
</dbReference>
<evidence type="ECO:0000259" key="15">
    <source>
        <dbReference type="PROSITE" id="PS51094"/>
    </source>
</evidence>
<dbReference type="EC" id="2.7.3.9" evidence="17"/>
<dbReference type="GO" id="GO:0016301">
    <property type="term" value="F:kinase activity"/>
    <property type="evidence" value="ECO:0007669"/>
    <property type="project" value="UniProtKB-KW"/>
</dbReference>
<keyword evidence="14" id="KW-0460">Magnesium</keyword>
<comment type="catalytic activity">
    <reaction evidence="1">
        <text>L-histidyl-[protein] + phosphoenolpyruvate = N(pros)-phospho-L-histidyl-[protein] + pyruvate</text>
        <dbReference type="Rhea" id="RHEA:23880"/>
        <dbReference type="Rhea" id="RHEA-COMP:9745"/>
        <dbReference type="Rhea" id="RHEA-COMP:9746"/>
        <dbReference type="ChEBI" id="CHEBI:15361"/>
        <dbReference type="ChEBI" id="CHEBI:29979"/>
        <dbReference type="ChEBI" id="CHEBI:58702"/>
        <dbReference type="ChEBI" id="CHEBI:64837"/>
        <dbReference type="EC" id="2.7.3.9"/>
    </reaction>
</comment>
<feature type="domain" description="PTS EIIA type-2" evidence="15">
    <location>
        <begin position="683"/>
        <end position="826"/>
    </location>
</feature>
<dbReference type="CDD" id="cd00367">
    <property type="entry name" value="PTS-HPr_like"/>
    <property type="match status" value="1"/>
</dbReference>
<dbReference type="SUPFAM" id="SSF52009">
    <property type="entry name" value="Phosphohistidine domain"/>
    <property type="match status" value="1"/>
</dbReference>
<dbReference type="Gene3D" id="1.10.274.10">
    <property type="entry name" value="PtsI, HPr-binding domain"/>
    <property type="match status" value="1"/>
</dbReference>
<dbReference type="RefSeq" id="WP_128784792.1">
    <property type="nucleotide sequence ID" value="NZ_RJLM01000006.1"/>
</dbReference>
<dbReference type="GO" id="GO:0008982">
    <property type="term" value="F:protein-N(PI)-phosphohistidine-sugar phosphotransferase activity"/>
    <property type="evidence" value="ECO:0007669"/>
    <property type="project" value="InterPro"/>
</dbReference>
<dbReference type="Gene3D" id="3.20.20.60">
    <property type="entry name" value="Phosphoenolpyruvate-binding domains"/>
    <property type="match status" value="1"/>
</dbReference>
<evidence type="ECO:0000256" key="1">
    <source>
        <dbReference type="ARBA" id="ARBA00000683"/>
    </source>
</evidence>
<dbReference type="InterPro" id="IPR001020">
    <property type="entry name" value="PTS_HPr_His_P_site"/>
</dbReference>
<dbReference type="PRINTS" id="PR01736">
    <property type="entry name" value="PHPHTRNFRASE"/>
</dbReference>
<evidence type="ECO:0000256" key="14">
    <source>
        <dbReference type="ARBA" id="ARBA00022842"/>
    </source>
</evidence>
<dbReference type="InterPro" id="IPR002178">
    <property type="entry name" value="PTS_EIIA_type-2_dom"/>
</dbReference>
<dbReference type="PROSITE" id="PS00742">
    <property type="entry name" value="PEP_ENZYMES_2"/>
    <property type="match status" value="1"/>
</dbReference>
<dbReference type="NCBIfam" id="TIGR01417">
    <property type="entry name" value="PTS_I_fam"/>
    <property type="match status" value="1"/>
</dbReference>
<keyword evidence="6" id="KW-0813">Transport</keyword>
<dbReference type="PANTHER" id="PTHR46244">
    <property type="entry name" value="PHOSPHOENOLPYRUVATE-PROTEIN PHOSPHOTRANSFERASE"/>
    <property type="match status" value="1"/>
</dbReference>
<evidence type="ECO:0000256" key="10">
    <source>
        <dbReference type="ARBA" id="ARBA00022679"/>
    </source>
</evidence>
<evidence type="ECO:0000313" key="17">
    <source>
        <dbReference type="EMBL" id="RWX54523.1"/>
    </source>
</evidence>
<comment type="subcellular location">
    <subcellularLocation>
        <location evidence="4">Cytoplasm</location>
    </subcellularLocation>
</comment>
<dbReference type="GO" id="GO:0005737">
    <property type="term" value="C:cytoplasm"/>
    <property type="evidence" value="ECO:0007669"/>
    <property type="project" value="UniProtKB-SubCell"/>
</dbReference>
<dbReference type="EMBL" id="RJLM01000006">
    <property type="protein sequence ID" value="RWX54523.1"/>
    <property type="molecule type" value="Genomic_DNA"/>
</dbReference>
<keyword evidence="18" id="KW-1185">Reference proteome</keyword>
<dbReference type="PROSITE" id="PS00369">
    <property type="entry name" value="PTS_HPR_HIS"/>
    <property type="match status" value="1"/>
</dbReference>
<keyword evidence="9" id="KW-0762">Sugar transport</keyword>
<keyword evidence="7" id="KW-0963">Cytoplasm</keyword>
<dbReference type="InterPro" id="IPR008731">
    <property type="entry name" value="PTS_EIN"/>
</dbReference>
<comment type="catalytic activity">
    <reaction evidence="2">
        <text>D-fructose(out) + N(pros)-phospho-L-histidyl-[protein] = D-fructose 1-phosphate(in) + L-histidyl-[protein]</text>
        <dbReference type="Rhea" id="RHEA:49252"/>
        <dbReference type="Rhea" id="RHEA-COMP:9745"/>
        <dbReference type="Rhea" id="RHEA-COMP:9746"/>
        <dbReference type="ChEBI" id="CHEBI:29979"/>
        <dbReference type="ChEBI" id="CHEBI:37721"/>
        <dbReference type="ChEBI" id="CHEBI:58674"/>
        <dbReference type="ChEBI" id="CHEBI:64837"/>
        <dbReference type="EC" id="2.7.1.202"/>
    </reaction>
</comment>
<comment type="cofactor">
    <cofactor evidence="3">
        <name>Mg(2+)</name>
        <dbReference type="ChEBI" id="CHEBI:18420"/>
    </cofactor>
</comment>
<evidence type="ECO:0000256" key="8">
    <source>
        <dbReference type="ARBA" id="ARBA00022553"/>
    </source>
</evidence>
<dbReference type="SUPFAM" id="SSF55594">
    <property type="entry name" value="HPr-like"/>
    <property type="match status" value="1"/>
</dbReference>
<keyword evidence="10 17" id="KW-0808">Transferase</keyword>
<keyword evidence="13" id="KW-0418">Kinase</keyword>
<dbReference type="PANTHER" id="PTHR46244:SF4">
    <property type="entry name" value="MULTIPHOSPHORYL TRANSFER PROTEIN 1-RELATED"/>
    <property type="match status" value="1"/>
</dbReference>
<dbReference type="GO" id="GO:0016020">
    <property type="term" value="C:membrane"/>
    <property type="evidence" value="ECO:0007669"/>
    <property type="project" value="InterPro"/>
</dbReference>
<evidence type="ECO:0000256" key="6">
    <source>
        <dbReference type="ARBA" id="ARBA00022448"/>
    </source>
</evidence>
<dbReference type="InterPro" id="IPR004715">
    <property type="entry name" value="PTS_IIA_fruc"/>
</dbReference>
<dbReference type="Gene3D" id="3.30.1340.10">
    <property type="entry name" value="HPr-like"/>
    <property type="match status" value="1"/>
</dbReference>
<dbReference type="InterPro" id="IPR006318">
    <property type="entry name" value="PTS_EI-like"/>
</dbReference>
<dbReference type="InterPro" id="IPR000032">
    <property type="entry name" value="HPr-like"/>
</dbReference>
<keyword evidence="11" id="KW-0598">Phosphotransferase system</keyword>
<evidence type="ECO:0000259" key="16">
    <source>
        <dbReference type="PROSITE" id="PS51350"/>
    </source>
</evidence>
<evidence type="ECO:0000256" key="3">
    <source>
        <dbReference type="ARBA" id="ARBA00001946"/>
    </source>
</evidence>
<feature type="domain" description="HPr" evidence="16">
    <location>
        <begin position="1"/>
        <end position="94"/>
    </location>
</feature>
<proteinExistence type="inferred from homology"/>
<dbReference type="InterPro" id="IPR015813">
    <property type="entry name" value="Pyrv/PenolPyrv_kinase-like_dom"/>
</dbReference>
<dbReference type="Pfam" id="PF02896">
    <property type="entry name" value="PEP-utilizers_C"/>
    <property type="match status" value="1"/>
</dbReference>
<gene>
    <name evidence="17" type="primary">ptsP</name>
    <name evidence="17" type="ORF">EDI28_15580</name>
</gene>
<comment type="caution">
    <text evidence="17">The sequence shown here is derived from an EMBL/GenBank/DDBJ whole genome shotgun (WGS) entry which is preliminary data.</text>
</comment>
<evidence type="ECO:0000256" key="5">
    <source>
        <dbReference type="ARBA" id="ARBA00007837"/>
    </source>
</evidence>
<dbReference type="SUPFAM" id="SSF51621">
    <property type="entry name" value="Phosphoenolpyruvate/pyruvate domain"/>
    <property type="match status" value="1"/>
</dbReference>
<dbReference type="InterPro" id="IPR050499">
    <property type="entry name" value="PEP-utilizing_PTS_enzyme"/>
</dbReference>
<evidence type="ECO:0000256" key="9">
    <source>
        <dbReference type="ARBA" id="ARBA00022597"/>
    </source>
</evidence>
<dbReference type="AlphaFoldDB" id="A0A444JN64"/>
<dbReference type="InterPro" id="IPR016152">
    <property type="entry name" value="PTrfase/Anion_transptr"/>
</dbReference>
<organism evidence="17 18">
    <name type="scientific">Photobacterium chitinilyticum</name>
    <dbReference type="NCBI Taxonomy" id="2485123"/>
    <lineage>
        <taxon>Bacteria</taxon>
        <taxon>Pseudomonadati</taxon>
        <taxon>Pseudomonadota</taxon>
        <taxon>Gammaproteobacteria</taxon>
        <taxon>Vibrionales</taxon>
        <taxon>Vibrionaceae</taxon>
        <taxon>Photobacterium</taxon>
    </lineage>
</organism>
<dbReference type="Pfam" id="PF00381">
    <property type="entry name" value="PTS-HPr"/>
    <property type="match status" value="1"/>
</dbReference>
<evidence type="ECO:0000256" key="12">
    <source>
        <dbReference type="ARBA" id="ARBA00022723"/>
    </source>
</evidence>
<keyword evidence="17" id="KW-0670">Pyruvate</keyword>
<evidence type="ECO:0000256" key="7">
    <source>
        <dbReference type="ARBA" id="ARBA00022490"/>
    </source>
</evidence>
<dbReference type="SUPFAM" id="SSF55804">
    <property type="entry name" value="Phoshotransferase/anion transport protein"/>
    <property type="match status" value="1"/>
</dbReference>
<keyword evidence="12" id="KW-0479">Metal-binding</keyword>
<evidence type="ECO:0000256" key="11">
    <source>
        <dbReference type="ARBA" id="ARBA00022683"/>
    </source>
</evidence>
<dbReference type="InterPro" id="IPR036618">
    <property type="entry name" value="PtsI_HPr-bd_sf"/>
</dbReference>
<dbReference type="Pfam" id="PF05524">
    <property type="entry name" value="PEP-utilisers_N"/>
    <property type="match status" value="1"/>
</dbReference>
<dbReference type="GO" id="GO:0008965">
    <property type="term" value="F:phosphoenolpyruvate-protein phosphotransferase activity"/>
    <property type="evidence" value="ECO:0007669"/>
    <property type="project" value="UniProtKB-EC"/>
</dbReference>
<dbReference type="GO" id="GO:0046872">
    <property type="term" value="F:metal ion binding"/>
    <property type="evidence" value="ECO:0007669"/>
    <property type="project" value="UniProtKB-KW"/>
</dbReference>
<dbReference type="SUPFAM" id="SSF47831">
    <property type="entry name" value="Enzyme I of the PEP:sugar phosphotransferase system HPr-binding (sub)domain"/>
    <property type="match status" value="1"/>
</dbReference>
<dbReference type="Gene3D" id="3.40.930.10">
    <property type="entry name" value="Mannitol-specific EII, Chain A"/>
    <property type="match status" value="1"/>
</dbReference>
<evidence type="ECO:0000313" key="18">
    <source>
        <dbReference type="Proteomes" id="UP000287563"/>
    </source>
</evidence>
<sequence>MKNEIQFRCVLPNGIHARPASHLEKVCGQFQSQINLTNLRNGNTADAKSVLALVGTDTLMNDDFILSFDGEDSQQAITILSDYINNEFPRCDEALDTLADDESVTLPQSLLRHRPTLLHGKRLAPGIGKGLLVGYRDIDLTTFITDIRHDEVTRFEQAHFQVRTSLEQKANSASGHEKEIISAHLSIINDRTFVDGIKSNLAGNSTANAILAVVEKITKQLNQSTSAYLRERVLDIRDVATQLLTAAYPSVNVNTDFTLAEPSIVIANDLTPSQFLGLDKDLLQGLVLTHAGSTSHTVILARSFNIPALSGIEANQCTGAINSLIYLDSNLGVIATQPNEGVCRYFNRAITLSKQLNDELHTFASQPARTADGKMIEIAANIACSFEAPAAFEKGAEGIGLFRTEMLFMERSKAPDEDEQFGYYREALEVAADKPVIIRTIDIGGDKPIDYLNLPQENNPFLGYRAVRIYPEFLALFHTQLRAILRAAVHGNAKIMIPMIQSIEEIRWVKQQLEIVKEQLAQESLAFSAEVPLGIMVEIPSVAFIVDQFCKEVDFFSIGSNDMTQYLLAVDRDNASVAKLYNSLAPAFLRMLSQVVQTAHQHGRWVGLCGELGADAKVLPLLIGAGLDEISMSAPKITETKATLCKLNSEDCKTLFEQACQCPTIADVQTLLENAAANQESKPLLATECIIKPADFANKEEAIQAMVGNLGLVGRTDNAYELEEDVWAREEVFSTGLGHGFAIPHTKSENIRCSSISIAHLSQPIDWQSDSGDVDFIIMLTLNKAHADQHMRIFSTLARKLIHQSFRDQLRASKDDTEIIAMLESELAI</sequence>
<dbReference type="NCBIfam" id="TIGR00848">
    <property type="entry name" value="fruA"/>
    <property type="match status" value="1"/>
</dbReference>
<comment type="similarity">
    <text evidence="5">Belongs to the PEP-utilizing enzyme family.</text>
</comment>
<dbReference type="Pfam" id="PF00391">
    <property type="entry name" value="PEP-utilizers"/>
    <property type="match status" value="1"/>
</dbReference>
<reference evidence="17 18" key="1">
    <citation type="submission" date="2018-11" db="EMBL/GenBank/DDBJ databases">
        <title>Photobacterium sp. BEI247 sp. nov., a marine bacterium isolated from Yongle Blue Hole in the South China Sea.</title>
        <authorList>
            <person name="Wang X."/>
        </authorList>
    </citation>
    <scope>NUCLEOTIDE SEQUENCE [LARGE SCALE GENOMIC DNA]</scope>
    <source>
        <strain evidence="18">BEI247</strain>
    </source>
</reference>
<keyword evidence="8" id="KW-0597">Phosphoprotein</keyword>
<dbReference type="InterPro" id="IPR036637">
    <property type="entry name" value="Phosphohistidine_dom_sf"/>
</dbReference>
<dbReference type="GO" id="GO:0009401">
    <property type="term" value="P:phosphoenolpyruvate-dependent sugar phosphotransferase system"/>
    <property type="evidence" value="ECO:0007669"/>
    <property type="project" value="UniProtKB-KW"/>
</dbReference>